<evidence type="ECO:0000313" key="3">
    <source>
        <dbReference type="EMBL" id="GEO23795.1"/>
    </source>
</evidence>
<dbReference type="PANTHER" id="PTHR34407">
    <property type="entry name" value="EXPRESSED PROTEIN"/>
    <property type="match status" value="1"/>
</dbReference>
<dbReference type="PANTHER" id="PTHR34407:SF1">
    <property type="entry name" value="SGNH HYDROLASE-TYPE ESTERASE DOMAIN-CONTAINING PROTEIN"/>
    <property type="match status" value="1"/>
</dbReference>
<comment type="caution">
    <text evidence="3">The sequence shown here is derived from an EMBL/GenBank/DDBJ whole genome shotgun (WGS) entry which is preliminary data.</text>
</comment>
<dbReference type="GO" id="GO:0016788">
    <property type="term" value="F:hydrolase activity, acting on ester bonds"/>
    <property type="evidence" value="ECO:0007669"/>
    <property type="project" value="UniProtKB-ARBA"/>
</dbReference>
<protein>
    <submittedName>
        <fullName evidence="3">Acyl-CoA thioesterase</fullName>
    </submittedName>
</protein>
<reference evidence="3 4" key="1">
    <citation type="submission" date="2019-07" db="EMBL/GenBank/DDBJ databases">
        <title>Whole genome shotgun sequence of Cyclobacterium qasimii NBRC 106168.</title>
        <authorList>
            <person name="Hosoyama A."/>
            <person name="Uohara A."/>
            <person name="Ohji S."/>
            <person name="Ichikawa N."/>
        </authorList>
    </citation>
    <scope>NUCLEOTIDE SEQUENCE [LARGE SCALE GENOMIC DNA]</scope>
    <source>
        <strain evidence="3 4">NBRC 106168</strain>
    </source>
</reference>
<evidence type="ECO:0000259" key="2">
    <source>
        <dbReference type="Pfam" id="PF13472"/>
    </source>
</evidence>
<evidence type="ECO:0000313" key="4">
    <source>
        <dbReference type="Proteomes" id="UP000321301"/>
    </source>
</evidence>
<organism evidence="3 4">
    <name type="scientific">Cyclobacterium qasimii</name>
    <dbReference type="NCBI Taxonomy" id="1350429"/>
    <lineage>
        <taxon>Bacteria</taxon>
        <taxon>Pseudomonadati</taxon>
        <taxon>Bacteroidota</taxon>
        <taxon>Cytophagia</taxon>
        <taxon>Cytophagales</taxon>
        <taxon>Cyclobacteriaceae</taxon>
        <taxon>Cyclobacterium</taxon>
    </lineage>
</organism>
<name>A0A512CHX3_9BACT</name>
<dbReference type="AlphaFoldDB" id="A0A512CHX3"/>
<dbReference type="InterPro" id="IPR036514">
    <property type="entry name" value="SGNH_hydro_sf"/>
</dbReference>
<feature type="chain" id="PRO_5021992819" evidence="1">
    <location>
        <begin position="21"/>
        <end position="430"/>
    </location>
</feature>
<keyword evidence="1" id="KW-0732">Signal</keyword>
<dbReference type="RefSeq" id="WP_146948596.1">
    <property type="nucleotide sequence ID" value="NZ_BJYV01000027.1"/>
</dbReference>
<evidence type="ECO:0000256" key="1">
    <source>
        <dbReference type="SAM" id="SignalP"/>
    </source>
</evidence>
<accession>A0A512CHX3</accession>
<dbReference type="EMBL" id="BJYV01000027">
    <property type="protein sequence ID" value="GEO23795.1"/>
    <property type="molecule type" value="Genomic_DNA"/>
</dbReference>
<proteinExistence type="predicted"/>
<dbReference type="SUPFAM" id="SSF52266">
    <property type="entry name" value="SGNH hydrolase"/>
    <property type="match status" value="1"/>
</dbReference>
<feature type="signal peptide" evidence="1">
    <location>
        <begin position="1"/>
        <end position="20"/>
    </location>
</feature>
<keyword evidence="4" id="KW-1185">Reference proteome</keyword>
<feature type="domain" description="SGNH hydrolase-type esterase" evidence="2">
    <location>
        <begin position="53"/>
        <end position="236"/>
    </location>
</feature>
<dbReference type="InterPro" id="IPR013830">
    <property type="entry name" value="SGNH_hydro"/>
</dbReference>
<gene>
    <name evidence="3" type="ORF">CQA01_43290</name>
</gene>
<sequence>MKSKFILSSIMLIISLQCFAQWELKDTTEFSARQGLPNFFDKINTKQDVKIGFIGGSITAANGWRPKIVSWIEEQYSIKDLFSYSAAIGGTDSKYGVFRIDEHLLSKSDFDLIFIEFAVNDGGASSSDVEKSMEGIVRKIWSKNPYTDICFVYTVNAASLSDGENGKMNMSATKHDSIASYYDIPSVLLTPQTFNMIESDSVVWYDSDYDKTTFLNSTGQYVFTADKVHPTDFGHEVYKDILAKCLLKIDTLRGVKEHIIKPVLIADNYENTTMIKGIVIQSKNYDYVDSTGHLSYLDKFKPLENSYFVSQDTNSTYQFSFIGNEMGLDILVGPTGGRYIIEVDGVKNEFANWDGYCSYYRKQSRFVKLSETKKHIVKIYPSSQPLTLEEKRNSLNNDSRKADFDANPEKYDKNELIFSHIFLNGTLSDY</sequence>
<dbReference type="Proteomes" id="UP000321301">
    <property type="component" value="Unassembled WGS sequence"/>
</dbReference>
<dbReference type="Pfam" id="PF13472">
    <property type="entry name" value="Lipase_GDSL_2"/>
    <property type="match status" value="1"/>
</dbReference>
<dbReference type="CDD" id="cd00229">
    <property type="entry name" value="SGNH_hydrolase"/>
    <property type="match status" value="1"/>
</dbReference>
<dbReference type="Gene3D" id="3.40.50.1110">
    <property type="entry name" value="SGNH hydrolase"/>
    <property type="match status" value="1"/>
</dbReference>